<dbReference type="Pfam" id="PF13391">
    <property type="entry name" value="HNH_2"/>
    <property type="match status" value="1"/>
</dbReference>
<gene>
    <name evidence="2" type="ORF">D3878_00320</name>
</gene>
<accession>A0A3A3FVI8</accession>
<sequence length="267" mass="30014">MAEKHQGWTRNQLLVAFYLYCQMPFGKMHSKNGDIIKFAALIGRTPSALAMKLTNIASLDPAITSTGRKGLTSASASDKKMWEEMQHGWEDFALESQAEVDALLPTADEMENDLTSQPLGTADGESPENYVGTEKITQAKIRIGQNFFRRSVMSAYQNRCCITGLSHSRLLVASHIVPWRWDANNRLNPRNGLCLSALHDRAFDQGLITLTTEFRVKVSKEIKTGESNLFSSEWLSGIEGKLIALPEKFQPDKEFIEWHHAHVFLSE</sequence>
<evidence type="ECO:0000259" key="1">
    <source>
        <dbReference type="Pfam" id="PF13391"/>
    </source>
</evidence>
<organism evidence="2 3">
    <name type="scientific">Noviherbaspirillum sedimenti</name>
    <dbReference type="NCBI Taxonomy" id="2320865"/>
    <lineage>
        <taxon>Bacteria</taxon>
        <taxon>Pseudomonadati</taxon>
        <taxon>Pseudomonadota</taxon>
        <taxon>Betaproteobacteria</taxon>
        <taxon>Burkholderiales</taxon>
        <taxon>Oxalobacteraceae</taxon>
        <taxon>Noviherbaspirillum</taxon>
    </lineage>
</organism>
<feature type="domain" description="HNH nuclease" evidence="1">
    <location>
        <begin position="160"/>
        <end position="210"/>
    </location>
</feature>
<keyword evidence="3" id="KW-1185">Reference proteome</keyword>
<dbReference type="InterPro" id="IPR003615">
    <property type="entry name" value="HNH_nuc"/>
</dbReference>
<evidence type="ECO:0000313" key="2">
    <source>
        <dbReference type="EMBL" id="RJG00203.1"/>
    </source>
</evidence>
<evidence type="ECO:0000313" key="3">
    <source>
        <dbReference type="Proteomes" id="UP000266327"/>
    </source>
</evidence>
<keyword evidence="2" id="KW-0540">Nuclease</keyword>
<reference evidence="3" key="1">
    <citation type="submission" date="2018-09" db="EMBL/GenBank/DDBJ databases">
        <authorList>
            <person name="Zhu H."/>
        </authorList>
    </citation>
    <scope>NUCLEOTIDE SEQUENCE [LARGE SCALE GENOMIC DNA]</scope>
    <source>
        <strain evidence="3">K1S02-23</strain>
    </source>
</reference>
<dbReference type="AlphaFoldDB" id="A0A3A3FVI8"/>
<name>A0A3A3FVI8_9BURK</name>
<keyword evidence="2" id="KW-0378">Hydrolase</keyword>
<dbReference type="GO" id="GO:0004519">
    <property type="term" value="F:endonuclease activity"/>
    <property type="evidence" value="ECO:0007669"/>
    <property type="project" value="UniProtKB-KW"/>
</dbReference>
<protein>
    <submittedName>
        <fullName evidence="2">HNH endonuclease</fullName>
    </submittedName>
</protein>
<dbReference type="OrthoDB" id="9811869at2"/>
<keyword evidence="2" id="KW-0255">Endonuclease</keyword>
<proteinExistence type="predicted"/>
<dbReference type="Proteomes" id="UP000266327">
    <property type="component" value="Unassembled WGS sequence"/>
</dbReference>
<comment type="caution">
    <text evidence="2">The sequence shown here is derived from an EMBL/GenBank/DDBJ whole genome shotgun (WGS) entry which is preliminary data.</text>
</comment>
<dbReference type="EMBL" id="QYUQ01000002">
    <property type="protein sequence ID" value="RJG00203.1"/>
    <property type="molecule type" value="Genomic_DNA"/>
</dbReference>
<dbReference type="RefSeq" id="WP_119783658.1">
    <property type="nucleotide sequence ID" value="NZ_QYUQ01000002.1"/>
</dbReference>